<sequence length="309" mass="36115">MSKSSVHIRMSDKGSFLHEHEIFEMMKSRTLYQMQFDLRRKLEKRIRSIELAEKVHMSTFQSRKTLFLTKMREKIRQKNLKRFSTEIVRDSVEAEADIHFLSEDENEDENDDENDTNKEKVRKNIRSKSLVNVVTSESESVSERPITSRSVVSLHGKSLTVAKSSGRQRMNQSVESNKALVTEITIYPGDFTEELDTVDTLSPTTGNDDKIKVNRTEEKQRKNTKFILKESELDKRLSLPTIPNADVVKNLASFEMGTLTPDGHLLLTKDDYKNYMNKFERKREKRLCRVRRQSESLDQKVRDFTINEE</sequence>
<evidence type="ECO:0000313" key="3">
    <source>
        <dbReference type="Proteomes" id="UP000596742"/>
    </source>
</evidence>
<reference evidence="2" key="1">
    <citation type="submission" date="2018-11" db="EMBL/GenBank/DDBJ databases">
        <authorList>
            <person name="Alioto T."/>
            <person name="Alioto T."/>
        </authorList>
    </citation>
    <scope>NUCLEOTIDE SEQUENCE</scope>
</reference>
<gene>
    <name evidence="2" type="ORF">MGAL_10B003500</name>
</gene>
<dbReference type="AlphaFoldDB" id="A0A8B6F7A3"/>
<protein>
    <submittedName>
        <fullName evidence="2">Uncharacterized protein</fullName>
    </submittedName>
</protein>
<comment type="caution">
    <text evidence="2">The sequence shown here is derived from an EMBL/GenBank/DDBJ whole genome shotgun (WGS) entry which is preliminary data.</text>
</comment>
<evidence type="ECO:0000256" key="1">
    <source>
        <dbReference type="SAM" id="MobiDB-lite"/>
    </source>
</evidence>
<dbReference type="EMBL" id="UYJE01006191">
    <property type="protein sequence ID" value="VDI43748.1"/>
    <property type="molecule type" value="Genomic_DNA"/>
</dbReference>
<dbReference type="Proteomes" id="UP000596742">
    <property type="component" value="Unassembled WGS sequence"/>
</dbReference>
<proteinExistence type="predicted"/>
<dbReference type="OrthoDB" id="6155726at2759"/>
<organism evidence="2 3">
    <name type="scientific">Mytilus galloprovincialis</name>
    <name type="common">Mediterranean mussel</name>
    <dbReference type="NCBI Taxonomy" id="29158"/>
    <lineage>
        <taxon>Eukaryota</taxon>
        <taxon>Metazoa</taxon>
        <taxon>Spiralia</taxon>
        <taxon>Lophotrochozoa</taxon>
        <taxon>Mollusca</taxon>
        <taxon>Bivalvia</taxon>
        <taxon>Autobranchia</taxon>
        <taxon>Pteriomorphia</taxon>
        <taxon>Mytilida</taxon>
        <taxon>Mytiloidea</taxon>
        <taxon>Mytilidae</taxon>
        <taxon>Mytilinae</taxon>
        <taxon>Mytilus</taxon>
    </lineage>
</organism>
<feature type="compositionally biased region" description="Acidic residues" evidence="1">
    <location>
        <begin position="103"/>
        <end position="114"/>
    </location>
</feature>
<name>A0A8B6F7A3_MYTGA</name>
<keyword evidence="3" id="KW-1185">Reference proteome</keyword>
<accession>A0A8B6F7A3</accession>
<evidence type="ECO:0000313" key="2">
    <source>
        <dbReference type="EMBL" id="VDI43748.1"/>
    </source>
</evidence>
<feature type="region of interest" description="Disordered" evidence="1">
    <location>
        <begin position="100"/>
        <end position="123"/>
    </location>
</feature>